<organism evidence="6">
    <name type="scientific">uncultured Friedmanniella sp</name>
    <dbReference type="NCBI Taxonomy" id="335381"/>
    <lineage>
        <taxon>Bacteria</taxon>
        <taxon>Bacillati</taxon>
        <taxon>Actinomycetota</taxon>
        <taxon>Actinomycetes</taxon>
        <taxon>Propionibacteriales</taxon>
        <taxon>Nocardioidaceae</taxon>
        <taxon>Friedmanniella</taxon>
        <taxon>environmental samples</taxon>
    </lineage>
</organism>
<dbReference type="AlphaFoldDB" id="A0A6J4LMD9"/>
<name>A0A6J4LMD9_9ACTN</name>
<evidence type="ECO:0000259" key="5">
    <source>
        <dbReference type="PROSITE" id="PS50921"/>
    </source>
</evidence>
<dbReference type="InterPro" id="IPR005561">
    <property type="entry name" value="ANTAR"/>
</dbReference>
<dbReference type="Pfam" id="PF03861">
    <property type="entry name" value="ANTAR"/>
    <property type="match status" value="1"/>
</dbReference>
<gene>
    <name evidence="6" type="ORF">AVDCRST_MAG48-3419</name>
</gene>
<dbReference type="InterPro" id="IPR029016">
    <property type="entry name" value="GAF-like_dom_sf"/>
</dbReference>
<dbReference type="SMART" id="SM01012">
    <property type="entry name" value="ANTAR"/>
    <property type="match status" value="1"/>
</dbReference>
<dbReference type="SMART" id="SM00065">
    <property type="entry name" value="GAF"/>
    <property type="match status" value="1"/>
</dbReference>
<accession>A0A6J4LMD9</accession>
<proteinExistence type="predicted"/>
<sequence>MAGSEREGAGGRDAAPAFHELSLLLHAPEEPMGRVLQRVAELALQVIPELDDVSITLLEGREARSVVFTGPLAIDLDERQYQRGFGPCLDAAISGTTIAVDTADRSGSYPDFAAIAASRGVRHILSVGLPVPQRVVGALNMYSRATRPASEESVALAEAFASYAGVAVANAGLYHAAVEETSHLKAALRTRAVIEQAKGILMVTRHCTAEQAFDLLVRASQHQNRKLYDVAGDIVGRASKSGSTTAGS</sequence>
<dbReference type="Gene3D" id="1.10.10.10">
    <property type="entry name" value="Winged helix-like DNA-binding domain superfamily/Winged helix DNA-binding domain"/>
    <property type="match status" value="1"/>
</dbReference>
<dbReference type="InterPro" id="IPR036388">
    <property type="entry name" value="WH-like_DNA-bd_sf"/>
</dbReference>
<dbReference type="PROSITE" id="PS50921">
    <property type="entry name" value="ANTAR"/>
    <property type="match status" value="1"/>
</dbReference>
<dbReference type="EMBL" id="CADCTS010000480">
    <property type="protein sequence ID" value="CAA9336694.1"/>
    <property type="molecule type" value="Genomic_DNA"/>
</dbReference>
<dbReference type="Gene3D" id="3.30.450.40">
    <property type="match status" value="1"/>
</dbReference>
<dbReference type="InterPro" id="IPR003018">
    <property type="entry name" value="GAF"/>
</dbReference>
<protein>
    <recommendedName>
        <fullName evidence="5">ANTAR domain-containing protein</fullName>
    </recommendedName>
</protein>
<dbReference type="Pfam" id="PF13185">
    <property type="entry name" value="GAF_2"/>
    <property type="match status" value="1"/>
</dbReference>
<keyword evidence="3" id="KW-0805">Transcription regulation</keyword>
<dbReference type="InterPro" id="IPR012074">
    <property type="entry name" value="GAF_ANTAR"/>
</dbReference>
<dbReference type="GO" id="GO:0003723">
    <property type="term" value="F:RNA binding"/>
    <property type="evidence" value="ECO:0007669"/>
    <property type="project" value="InterPro"/>
</dbReference>
<evidence type="ECO:0000256" key="1">
    <source>
        <dbReference type="ARBA" id="ARBA00022679"/>
    </source>
</evidence>
<evidence type="ECO:0000313" key="6">
    <source>
        <dbReference type="EMBL" id="CAA9336694.1"/>
    </source>
</evidence>
<dbReference type="SUPFAM" id="SSF55781">
    <property type="entry name" value="GAF domain-like"/>
    <property type="match status" value="1"/>
</dbReference>
<keyword evidence="2" id="KW-0418">Kinase</keyword>
<keyword evidence="1" id="KW-0808">Transferase</keyword>
<dbReference type="InterPro" id="IPR011006">
    <property type="entry name" value="CheY-like_superfamily"/>
</dbReference>
<evidence type="ECO:0000256" key="2">
    <source>
        <dbReference type="ARBA" id="ARBA00022777"/>
    </source>
</evidence>
<reference evidence="6" key="1">
    <citation type="submission" date="2020-02" db="EMBL/GenBank/DDBJ databases">
        <authorList>
            <person name="Meier V. D."/>
        </authorList>
    </citation>
    <scope>NUCLEOTIDE SEQUENCE</scope>
    <source>
        <strain evidence="6">AVDCRST_MAG48</strain>
    </source>
</reference>
<evidence type="ECO:0000256" key="3">
    <source>
        <dbReference type="ARBA" id="ARBA00023015"/>
    </source>
</evidence>
<dbReference type="SUPFAM" id="SSF52172">
    <property type="entry name" value="CheY-like"/>
    <property type="match status" value="1"/>
</dbReference>
<keyword evidence="4" id="KW-0804">Transcription</keyword>
<dbReference type="PIRSF" id="PIRSF036625">
    <property type="entry name" value="GAF_ANTAR"/>
    <property type="match status" value="1"/>
</dbReference>
<dbReference type="GO" id="GO:0016301">
    <property type="term" value="F:kinase activity"/>
    <property type="evidence" value="ECO:0007669"/>
    <property type="project" value="UniProtKB-KW"/>
</dbReference>
<evidence type="ECO:0000256" key="4">
    <source>
        <dbReference type="ARBA" id="ARBA00023163"/>
    </source>
</evidence>
<feature type="domain" description="ANTAR" evidence="5">
    <location>
        <begin position="174"/>
        <end position="235"/>
    </location>
</feature>